<feature type="region of interest" description="Disordered" evidence="1">
    <location>
        <begin position="51"/>
        <end position="73"/>
    </location>
</feature>
<comment type="caution">
    <text evidence="2">The sequence shown here is derived from an EMBL/GenBank/DDBJ whole genome shotgun (WGS) entry which is preliminary data.</text>
</comment>
<protein>
    <submittedName>
        <fullName evidence="2">Cysteine dioxygenase</fullName>
    </submittedName>
</protein>
<dbReference type="CDD" id="cd10548">
    <property type="entry name" value="cupin_CDO"/>
    <property type="match status" value="1"/>
</dbReference>
<gene>
    <name evidence="2" type="ORF">DD235_13385</name>
</gene>
<dbReference type="Gene3D" id="2.60.120.10">
    <property type="entry name" value="Jelly Rolls"/>
    <property type="match status" value="1"/>
</dbReference>
<dbReference type="Proteomes" id="UP000245212">
    <property type="component" value="Unassembled WGS sequence"/>
</dbReference>
<reference evidence="3" key="1">
    <citation type="submission" date="2018-05" db="EMBL/GenBank/DDBJ databases">
        <authorList>
            <person name="Li Y."/>
        </authorList>
    </citation>
    <scope>NUCLEOTIDE SEQUENCE [LARGE SCALE GENOMIC DNA]</scope>
    <source>
        <strain evidence="3">3d-2-2</strain>
    </source>
</reference>
<keyword evidence="2" id="KW-0223">Dioxygenase</keyword>
<accession>A0A2V1JX48</accession>
<dbReference type="RefSeq" id="WP_109062609.1">
    <property type="nucleotide sequence ID" value="NZ_QETA01000006.1"/>
</dbReference>
<dbReference type="SUPFAM" id="SSF51182">
    <property type="entry name" value="RmlC-like cupins"/>
    <property type="match status" value="1"/>
</dbReference>
<sequence>MSQVPHSERRQLVEQTLADIRHILAAGVSRDSLAQATQRLEALALRPELFSRAEFPPPSSHEGEGASTRYRLNPDDGDDDIALYLNSINPGKSTWPHDHTTWAIIVALEGQEINRIYARTDDHSDPGQARLALARETIAQPGSPLAFLPDDIHSIAVTGEQPTLHFHLYGRPLETLTGRIGIHPDTGKIVNYNRNQMSPSVNVRL</sequence>
<proteinExistence type="predicted"/>
<keyword evidence="3" id="KW-1185">Reference proteome</keyword>
<dbReference type="InterPro" id="IPR014710">
    <property type="entry name" value="RmlC-like_jellyroll"/>
</dbReference>
<dbReference type="InterPro" id="IPR011051">
    <property type="entry name" value="RmlC_Cupin_sf"/>
</dbReference>
<name>A0A2V1JX48_9BURK</name>
<evidence type="ECO:0000313" key="2">
    <source>
        <dbReference type="EMBL" id="PWF21793.1"/>
    </source>
</evidence>
<dbReference type="AlphaFoldDB" id="A0A2V1JX48"/>
<dbReference type="GO" id="GO:0051213">
    <property type="term" value="F:dioxygenase activity"/>
    <property type="evidence" value="ECO:0007669"/>
    <property type="project" value="UniProtKB-KW"/>
</dbReference>
<keyword evidence="2" id="KW-0560">Oxidoreductase</keyword>
<organism evidence="2 3">
    <name type="scientific">Corticimicrobacter populi</name>
    <dbReference type="NCBI Taxonomy" id="2175229"/>
    <lineage>
        <taxon>Bacteria</taxon>
        <taxon>Pseudomonadati</taxon>
        <taxon>Pseudomonadota</taxon>
        <taxon>Betaproteobacteria</taxon>
        <taxon>Burkholderiales</taxon>
        <taxon>Alcaligenaceae</taxon>
        <taxon>Corticimicrobacter</taxon>
    </lineage>
</organism>
<dbReference type="EMBL" id="QETA01000006">
    <property type="protein sequence ID" value="PWF21793.1"/>
    <property type="molecule type" value="Genomic_DNA"/>
</dbReference>
<evidence type="ECO:0000256" key="1">
    <source>
        <dbReference type="SAM" id="MobiDB-lite"/>
    </source>
</evidence>
<evidence type="ECO:0000313" key="3">
    <source>
        <dbReference type="Proteomes" id="UP000245212"/>
    </source>
</evidence>